<dbReference type="Proteomes" id="UP001596417">
    <property type="component" value="Unassembled WGS sequence"/>
</dbReference>
<accession>A0ABD5YII5</accession>
<organism evidence="1 2">
    <name type="scientific">Halocatena marina</name>
    <dbReference type="NCBI Taxonomy" id="2934937"/>
    <lineage>
        <taxon>Archaea</taxon>
        <taxon>Methanobacteriati</taxon>
        <taxon>Methanobacteriota</taxon>
        <taxon>Stenosarchaea group</taxon>
        <taxon>Halobacteria</taxon>
        <taxon>Halobacteriales</taxon>
        <taxon>Natronomonadaceae</taxon>
        <taxon>Halocatena</taxon>
    </lineage>
</organism>
<keyword evidence="2" id="KW-1185">Reference proteome</keyword>
<dbReference type="AlphaFoldDB" id="A0ABD5YII5"/>
<sequence length="68" mass="7671">METFETLSTETSKLVYLYLRECGSATAKELRAALDIPLLKLLPVLGTLEDMSLVQRESDYYTLSDPIN</sequence>
<dbReference type="SUPFAM" id="SSF46785">
    <property type="entry name" value="Winged helix' DNA-binding domain"/>
    <property type="match status" value="1"/>
</dbReference>
<dbReference type="EMBL" id="JBHTAX010000001">
    <property type="protein sequence ID" value="MFC7189183.1"/>
    <property type="molecule type" value="Genomic_DNA"/>
</dbReference>
<evidence type="ECO:0000313" key="2">
    <source>
        <dbReference type="Proteomes" id="UP001596417"/>
    </source>
</evidence>
<dbReference type="InterPro" id="IPR036390">
    <property type="entry name" value="WH_DNA-bd_sf"/>
</dbReference>
<proteinExistence type="predicted"/>
<name>A0ABD5YII5_9EURY</name>
<gene>
    <name evidence="1" type="ORF">ACFQL7_04515</name>
</gene>
<comment type="caution">
    <text evidence="1">The sequence shown here is derived from an EMBL/GenBank/DDBJ whole genome shotgun (WGS) entry which is preliminary data.</text>
</comment>
<reference evidence="1 2" key="1">
    <citation type="journal article" date="2019" name="Int. J. Syst. Evol. Microbiol.">
        <title>The Global Catalogue of Microorganisms (GCM) 10K type strain sequencing project: providing services to taxonomists for standard genome sequencing and annotation.</title>
        <authorList>
            <consortium name="The Broad Institute Genomics Platform"/>
            <consortium name="The Broad Institute Genome Sequencing Center for Infectious Disease"/>
            <person name="Wu L."/>
            <person name="Ma J."/>
        </authorList>
    </citation>
    <scope>NUCLEOTIDE SEQUENCE [LARGE SCALE GENOMIC DNA]</scope>
    <source>
        <strain evidence="1 2">RDMS1</strain>
    </source>
</reference>
<protein>
    <submittedName>
        <fullName evidence="1">MarR family transcriptional regulator</fullName>
    </submittedName>
</protein>
<dbReference type="GeneID" id="76198748"/>
<dbReference type="RefSeq" id="WP_248905093.1">
    <property type="nucleotide sequence ID" value="NZ_CP109979.1"/>
</dbReference>
<evidence type="ECO:0000313" key="1">
    <source>
        <dbReference type="EMBL" id="MFC7189183.1"/>
    </source>
</evidence>